<feature type="transmembrane region" description="Helical" evidence="6">
    <location>
        <begin position="40"/>
        <end position="64"/>
    </location>
</feature>
<evidence type="ECO:0000256" key="1">
    <source>
        <dbReference type="ARBA" id="ARBA00004141"/>
    </source>
</evidence>
<keyword evidence="3 6" id="KW-0812">Transmembrane</keyword>
<accession>A0A1N6N7X0</accession>
<feature type="transmembrane region" description="Helical" evidence="6">
    <location>
        <begin position="155"/>
        <end position="177"/>
    </location>
</feature>
<dbReference type="InterPro" id="IPR050291">
    <property type="entry name" value="CDF_Transporter"/>
</dbReference>
<dbReference type="Pfam" id="PF01545">
    <property type="entry name" value="Cation_efflux"/>
    <property type="match status" value="1"/>
</dbReference>
<dbReference type="InterPro" id="IPR058533">
    <property type="entry name" value="Cation_efflux_TM"/>
</dbReference>
<evidence type="ECO:0000256" key="6">
    <source>
        <dbReference type="SAM" id="Phobius"/>
    </source>
</evidence>
<dbReference type="GO" id="GO:0005886">
    <property type="term" value="C:plasma membrane"/>
    <property type="evidence" value="ECO:0007669"/>
    <property type="project" value="TreeGrafter"/>
</dbReference>
<name>A0A1N6N7X0_9SPIO</name>
<dbReference type="RefSeq" id="WP_076487337.1">
    <property type="nucleotide sequence ID" value="NZ_FTMS01000001.1"/>
</dbReference>
<reference evidence="8 9" key="1">
    <citation type="submission" date="2017-01" db="EMBL/GenBank/DDBJ databases">
        <authorList>
            <person name="Mah S.A."/>
            <person name="Swanson W.J."/>
            <person name="Moy G.W."/>
            <person name="Vacquier V.D."/>
        </authorList>
    </citation>
    <scope>NUCLEOTIDE SEQUENCE [LARGE SCALE GENOMIC DNA]</scope>
    <source>
        <strain evidence="8 9">ASpG1</strain>
    </source>
</reference>
<feature type="transmembrane region" description="Helical" evidence="6">
    <location>
        <begin position="12"/>
        <end position="34"/>
    </location>
</feature>
<dbReference type="InterPro" id="IPR027469">
    <property type="entry name" value="Cation_efflux_TMD_sf"/>
</dbReference>
<proteinExistence type="predicted"/>
<evidence type="ECO:0000256" key="2">
    <source>
        <dbReference type="ARBA" id="ARBA00022448"/>
    </source>
</evidence>
<dbReference type="EMBL" id="FTMS01000001">
    <property type="protein sequence ID" value="SIP88170.1"/>
    <property type="molecule type" value="Genomic_DNA"/>
</dbReference>
<feature type="domain" description="Cation efflux protein transmembrane" evidence="7">
    <location>
        <begin position="15"/>
        <end position="212"/>
    </location>
</feature>
<dbReference type="STRING" id="159291.SAMN05920897_101105"/>
<keyword evidence="5 6" id="KW-0472">Membrane</keyword>
<evidence type="ECO:0000256" key="3">
    <source>
        <dbReference type="ARBA" id="ARBA00022692"/>
    </source>
</evidence>
<evidence type="ECO:0000313" key="9">
    <source>
        <dbReference type="Proteomes" id="UP000186400"/>
    </source>
</evidence>
<dbReference type="PANTHER" id="PTHR43840:SF15">
    <property type="entry name" value="MITOCHONDRIAL METAL TRANSPORTER 1-RELATED"/>
    <property type="match status" value="1"/>
</dbReference>
<dbReference type="GO" id="GO:0015341">
    <property type="term" value="F:zinc efflux antiporter activity"/>
    <property type="evidence" value="ECO:0007669"/>
    <property type="project" value="TreeGrafter"/>
</dbReference>
<dbReference type="AlphaFoldDB" id="A0A1N6N7X0"/>
<evidence type="ECO:0000313" key="8">
    <source>
        <dbReference type="EMBL" id="SIP88170.1"/>
    </source>
</evidence>
<organism evidence="8 9">
    <name type="scientific">Alkalispirochaeta americana</name>
    <dbReference type="NCBI Taxonomy" id="159291"/>
    <lineage>
        <taxon>Bacteria</taxon>
        <taxon>Pseudomonadati</taxon>
        <taxon>Spirochaetota</taxon>
        <taxon>Spirochaetia</taxon>
        <taxon>Spirochaetales</taxon>
        <taxon>Spirochaetaceae</taxon>
        <taxon>Alkalispirochaeta</taxon>
    </lineage>
</organism>
<feature type="transmembrane region" description="Helical" evidence="6">
    <location>
        <begin position="113"/>
        <end position="135"/>
    </location>
</feature>
<keyword evidence="2" id="KW-0813">Transport</keyword>
<dbReference type="OrthoDB" id="268546at2"/>
<dbReference type="PANTHER" id="PTHR43840">
    <property type="entry name" value="MITOCHONDRIAL METAL TRANSPORTER 1-RELATED"/>
    <property type="match status" value="1"/>
</dbReference>
<gene>
    <name evidence="8" type="ORF">SAMN05920897_101105</name>
</gene>
<protein>
    <submittedName>
        <fullName evidence="8">Cation diffusion facilitator family transporter</fullName>
    </submittedName>
</protein>
<dbReference type="GO" id="GO:0015093">
    <property type="term" value="F:ferrous iron transmembrane transporter activity"/>
    <property type="evidence" value="ECO:0007669"/>
    <property type="project" value="TreeGrafter"/>
</dbReference>
<dbReference type="GO" id="GO:0006882">
    <property type="term" value="P:intracellular zinc ion homeostasis"/>
    <property type="evidence" value="ECO:0007669"/>
    <property type="project" value="TreeGrafter"/>
</dbReference>
<dbReference type="Proteomes" id="UP000186400">
    <property type="component" value="Unassembled WGS sequence"/>
</dbReference>
<sequence length="304" mass="34494">MAVTSQFKSERLALRISLVGTMVMAGSDLVVGSLVNSNAILLDGVFSLLSMGMTGLSLYTAFLISKPDDDYFQFGYAHLEPLINVVNGVFILSACLFAFVQGLRTLFMGGREIALEFALAYTVFTTLFCFGIFFIERHIARVANSEIVRVDTQEWLVDGILSGTILVGFSVALILSFRGYAHLSPYVDPVLVTGMSLAASILPFKVLRRNFAEVLLVAPEDKYQESVEQLIKELCKKYKFQDYTCHLAKTGREYDLEINFLIHDEEKWSTRRQDRVRKIIWDKTRKLGMKTWLTVSFTMDKRWL</sequence>
<evidence type="ECO:0000256" key="5">
    <source>
        <dbReference type="ARBA" id="ARBA00023136"/>
    </source>
</evidence>
<comment type="subcellular location">
    <subcellularLocation>
        <location evidence="1">Membrane</location>
        <topology evidence="1">Multi-pass membrane protein</topology>
    </subcellularLocation>
</comment>
<dbReference type="Gene3D" id="1.20.1510.10">
    <property type="entry name" value="Cation efflux protein transmembrane domain"/>
    <property type="match status" value="1"/>
</dbReference>
<dbReference type="GO" id="GO:0015086">
    <property type="term" value="F:cadmium ion transmembrane transporter activity"/>
    <property type="evidence" value="ECO:0007669"/>
    <property type="project" value="TreeGrafter"/>
</dbReference>
<keyword evidence="9" id="KW-1185">Reference proteome</keyword>
<dbReference type="SUPFAM" id="SSF161111">
    <property type="entry name" value="Cation efflux protein transmembrane domain-like"/>
    <property type="match status" value="1"/>
</dbReference>
<evidence type="ECO:0000259" key="7">
    <source>
        <dbReference type="Pfam" id="PF01545"/>
    </source>
</evidence>
<feature type="transmembrane region" description="Helical" evidence="6">
    <location>
        <begin position="189"/>
        <end position="207"/>
    </location>
</feature>
<keyword evidence="4 6" id="KW-1133">Transmembrane helix</keyword>
<evidence type="ECO:0000256" key="4">
    <source>
        <dbReference type="ARBA" id="ARBA00022989"/>
    </source>
</evidence>
<feature type="transmembrane region" description="Helical" evidence="6">
    <location>
        <begin position="85"/>
        <end position="107"/>
    </location>
</feature>